<dbReference type="PANTHER" id="PTHR43257">
    <property type="entry name" value="PYRUVATE DEHYDROGENASE E1 COMPONENT BETA SUBUNIT"/>
    <property type="match status" value="1"/>
</dbReference>
<evidence type="ECO:0000256" key="3">
    <source>
        <dbReference type="ARBA" id="ARBA00023052"/>
    </source>
</evidence>
<dbReference type="InterPro" id="IPR029061">
    <property type="entry name" value="THDP-binding"/>
</dbReference>
<keyword evidence="2" id="KW-0560">Oxidoreductase</keyword>
<dbReference type="FunFam" id="3.40.50.970:FF:000001">
    <property type="entry name" value="Pyruvate dehydrogenase E1 beta subunit"/>
    <property type="match status" value="1"/>
</dbReference>
<dbReference type="GO" id="GO:0016491">
    <property type="term" value="F:oxidoreductase activity"/>
    <property type="evidence" value="ECO:0007669"/>
    <property type="project" value="UniProtKB-KW"/>
</dbReference>
<dbReference type="FunFam" id="3.40.50.920:FF:000001">
    <property type="entry name" value="Pyruvate dehydrogenase E1 beta subunit"/>
    <property type="match status" value="1"/>
</dbReference>
<dbReference type="Pfam" id="PF02780">
    <property type="entry name" value="Transketolase_C"/>
    <property type="match status" value="1"/>
</dbReference>
<dbReference type="CDD" id="cd07036">
    <property type="entry name" value="TPP_PYR_E1-PDHc-beta_like"/>
    <property type="match status" value="1"/>
</dbReference>
<dbReference type="Gene3D" id="3.40.50.920">
    <property type="match status" value="1"/>
</dbReference>
<feature type="domain" description="Transketolase-like pyrimidine-binding" evidence="4">
    <location>
        <begin position="4"/>
        <end position="179"/>
    </location>
</feature>
<protein>
    <submittedName>
        <fullName evidence="5">2-oxoisovalerate dehydrogenase</fullName>
    </submittedName>
</protein>
<evidence type="ECO:0000313" key="5">
    <source>
        <dbReference type="EMBL" id="OHA48823.1"/>
    </source>
</evidence>
<proteinExistence type="predicted"/>
<comment type="caution">
    <text evidence="5">The sequence shown here is derived from an EMBL/GenBank/DDBJ whole genome shotgun (WGS) entry which is preliminary data.</text>
</comment>
<comment type="cofactor">
    <cofactor evidence="1">
        <name>thiamine diphosphate</name>
        <dbReference type="ChEBI" id="CHEBI:58937"/>
    </cofactor>
</comment>
<evidence type="ECO:0000256" key="1">
    <source>
        <dbReference type="ARBA" id="ARBA00001964"/>
    </source>
</evidence>
<evidence type="ECO:0000313" key="6">
    <source>
        <dbReference type="Proteomes" id="UP000177629"/>
    </source>
</evidence>
<keyword evidence="3" id="KW-0786">Thiamine pyrophosphate</keyword>
<dbReference type="Proteomes" id="UP000177629">
    <property type="component" value="Unassembled WGS sequence"/>
</dbReference>
<dbReference type="EMBL" id="MHSS01000002">
    <property type="protein sequence ID" value="OHA48823.1"/>
    <property type="molecule type" value="Genomic_DNA"/>
</dbReference>
<dbReference type="Gene3D" id="3.40.50.970">
    <property type="match status" value="1"/>
</dbReference>
<name>A0A1G2PKL9_9BACT</name>
<sequence>MMQQTLLEAVHDALELEMARDTRIVVFGEDVGKKGGVFLATHGLQERFGNTRVFNTPLAESSIVGCAIGMALGGLIPVAEIQFADFIHPAFNQIVSEAARMRYRSNGTFGVPMVIRTPYGGGVHGGLHHSQSIEVFYAHVPGLKVVVPRDSYTAKGLLASAIRDPDPVIFLEPKKIYRAKDPFIYKEVCKDAYTLPLGNAEVIQEGADVTVIAYGAMLFECWKATQTLAKEISIEIIDLQTLRPLDATTVLQSVQKTGRALVVHEDNMFCGYGAEIAAEISEDPDTFTSLAAPIVRLAAPEVPAAPYSKALEEAFMPNAEKIVRAIKELAYWK</sequence>
<organism evidence="5 6">
    <name type="scientific">Candidatus Terrybacteria bacterium RIFCSPHIGHO2_01_FULL_48_17</name>
    <dbReference type="NCBI Taxonomy" id="1802362"/>
    <lineage>
        <taxon>Bacteria</taxon>
        <taxon>Candidatus Terryibacteriota</taxon>
    </lineage>
</organism>
<evidence type="ECO:0000259" key="4">
    <source>
        <dbReference type="SMART" id="SM00861"/>
    </source>
</evidence>
<accession>A0A1G2PKL9</accession>
<dbReference type="STRING" id="1802362.A2806_03960"/>
<dbReference type="InterPro" id="IPR033248">
    <property type="entry name" value="Transketolase_C"/>
</dbReference>
<dbReference type="SMART" id="SM00861">
    <property type="entry name" value="Transket_pyr"/>
    <property type="match status" value="1"/>
</dbReference>
<dbReference type="InterPro" id="IPR005475">
    <property type="entry name" value="Transketolase-like_Pyr-bd"/>
</dbReference>
<reference evidence="5 6" key="1">
    <citation type="journal article" date="2016" name="Nat. Commun.">
        <title>Thousands of microbial genomes shed light on interconnected biogeochemical processes in an aquifer system.</title>
        <authorList>
            <person name="Anantharaman K."/>
            <person name="Brown C.T."/>
            <person name="Hug L.A."/>
            <person name="Sharon I."/>
            <person name="Castelle C.J."/>
            <person name="Probst A.J."/>
            <person name="Thomas B.C."/>
            <person name="Singh A."/>
            <person name="Wilkins M.J."/>
            <person name="Karaoz U."/>
            <person name="Brodie E.L."/>
            <person name="Williams K.H."/>
            <person name="Hubbard S.S."/>
            <person name="Banfield J.F."/>
        </authorList>
    </citation>
    <scope>NUCLEOTIDE SEQUENCE [LARGE SCALE GENOMIC DNA]</scope>
</reference>
<dbReference type="AlphaFoldDB" id="A0A1G2PKL9"/>
<dbReference type="InterPro" id="IPR009014">
    <property type="entry name" value="Transketo_C/PFOR_II"/>
</dbReference>
<dbReference type="Pfam" id="PF02779">
    <property type="entry name" value="Transket_pyr"/>
    <property type="match status" value="1"/>
</dbReference>
<evidence type="ECO:0000256" key="2">
    <source>
        <dbReference type="ARBA" id="ARBA00023002"/>
    </source>
</evidence>
<gene>
    <name evidence="5" type="ORF">A2806_03960</name>
</gene>
<dbReference type="SUPFAM" id="SSF52518">
    <property type="entry name" value="Thiamin diphosphate-binding fold (THDP-binding)"/>
    <property type="match status" value="1"/>
</dbReference>
<dbReference type="SUPFAM" id="SSF52922">
    <property type="entry name" value="TK C-terminal domain-like"/>
    <property type="match status" value="1"/>
</dbReference>
<dbReference type="PANTHER" id="PTHR43257:SF2">
    <property type="entry name" value="PYRUVATE DEHYDROGENASE E1 COMPONENT SUBUNIT BETA"/>
    <property type="match status" value="1"/>
</dbReference>